<sequence>MAMAVASIRCEGSVIIDGASSVDKSYPNFWQDFKMLGGDICEQS</sequence>
<dbReference type="InterPro" id="IPR036968">
    <property type="entry name" value="Enolpyruvate_Tfrase_sf"/>
</dbReference>
<name>A0A645HF01_9ZZZZ</name>
<dbReference type="SUPFAM" id="SSF55205">
    <property type="entry name" value="EPT/RTPC-like"/>
    <property type="match status" value="1"/>
</dbReference>
<proteinExistence type="predicted"/>
<organism evidence="3">
    <name type="scientific">bioreactor metagenome</name>
    <dbReference type="NCBI Taxonomy" id="1076179"/>
    <lineage>
        <taxon>unclassified sequences</taxon>
        <taxon>metagenomes</taxon>
        <taxon>ecological metagenomes</taxon>
    </lineage>
</organism>
<evidence type="ECO:0000256" key="1">
    <source>
        <dbReference type="ARBA" id="ARBA00022679"/>
    </source>
</evidence>
<dbReference type="GO" id="GO:0016765">
    <property type="term" value="F:transferase activity, transferring alkyl or aryl (other than methyl) groups"/>
    <property type="evidence" value="ECO:0007669"/>
    <property type="project" value="InterPro"/>
</dbReference>
<evidence type="ECO:0000313" key="3">
    <source>
        <dbReference type="EMBL" id="MPN36729.1"/>
    </source>
</evidence>
<accession>A0A645HF01</accession>
<dbReference type="InterPro" id="IPR001986">
    <property type="entry name" value="Enolpyruvate_Tfrase_dom"/>
</dbReference>
<evidence type="ECO:0000259" key="2">
    <source>
        <dbReference type="Pfam" id="PF00275"/>
    </source>
</evidence>
<dbReference type="AlphaFoldDB" id="A0A645HF01"/>
<reference evidence="3" key="1">
    <citation type="submission" date="2019-08" db="EMBL/GenBank/DDBJ databases">
        <authorList>
            <person name="Kucharzyk K."/>
            <person name="Murdoch R.W."/>
            <person name="Higgins S."/>
            <person name="Loffler F."/>
        </authorList>
    </citation>
    <scope>NUCLEOTIDE SEQUENCE</scope>
</reference>
<dbReference type="EMBL" id="VSSQ01091019">
    <property type="protein sequence ID" value="MPN36729.1"/>
    <property type="molecule type" value="Genomic_DNA"/>
</dbReference>
<feature type="domain" description="Enolpyruvate transferase" evidence="2">
    <location>
        <begin position="1"/>
        <end position="32"/>
    </location>
</feature>
<gene>
    <name evidence="3" type="ORF">SDC9_184239</name>
</gene>
<keyword evidence="1" id="KW-0808">Transferase</keyword>
<dbReference type="Pfam" id="PF00275">
    <property type="entry name" value="EPSP_synthase"/>
    <property type="match status" value="1"/>
</dbReference>
<protein>
    <recommendedName>
        <fullName evidence="2">Enolpyruvate transferase domain-containing protein</fullName>
    </recommendedName>
</protein>
<comment type="caution">
    <text evidence="3">The sequence shown here is derived from an EMBL/GenBank/DDBJ whole genome shotgun (WGS) entry which is preliminary data.</text>
</comment>
<dbReference type="InterPro" id="IPR013792">
    <property type="entry name" value="RNA3'P_cycl/enolpyr_Trfase_a/b"/>
</dbReference>
<dbReference type="Gene3D" id="3.65.10.10">
    <property type="entry name" value="Enolpyruvate transferase domain"/>
    <property type="match status" value="1"/>
</dbReference>